<protein>
    <submittedName>
        <fullName evidence="3">Uncharacterized protein</fullName>
    </submittedName>
</protein>
<dbReference type="VEuPathDB" id="TriTrypDB:BCY84_03338"/>
<gene>
    <name evidence="3" type="ORF">ECC02_012187</name>
</gene>
<evidence type="ECO:0000313" key="3">
    <source>
        <dbReference type="EMBL" id="KAF5215144.1"/>
    </source>
</evidence>
<keyword evidence="2" id="KW-0472">Membrane</keyword>
<sequence>MTPGAILSHRRCIPVYCGKSQHVFQTFINRVCDVFFFLHDFIFIFILLICLSSSLFFFFVLTNGRKRMMELQALIQLVSDYHPGEENSTSHSSLLSAVQQLKAALTDIEKIGEGIRPLVRALVTASVHLPEEWDDILKALRGVLANTGVPWLHRAFLLKTLPRMLLDAPTDRWRQYGDVLCEVLVRSSVPPPGLEEGNAQNTQDEASQHPNPQERRVALTALLSLQEECAAAIVERLVAQLPQALSTCVAIVSSPSAQDGLKKAFEAWLCRPTSSADASCAMEIEKALKEHFQGYGGLKCEQLCAALISSEPLRSLTEIAALQKDLLALVEVDVSHRNIVSNRLSLAFLLTKATEVLNLVYSSEQKCLEKDVEDFTLPLSAIQLLVQLTDTASVTPESLSIQEMRRLSACLLAVKNADAALDASLPLIECTLHFVLRALPCLSTTDGGVRPLLNDLLGVTSTLLPVVEDAVLKIHSAVPLLRDQQHAINTKAVADEVEGSVQTAQTTFRALRVAQTVVQLCRIFRKKIQNDGEKQREGEYPRHNLEELAAAVRGITLSWRREKKKIQRLPVLTNPQSRRVIAHTAGNKKETHHSYKQPRHVDGGGVHPPSRRHRRDTPLL</sequence>
<dbReference type="Proteomes" id="UP000583944">
    <property type="component" value="Unassembled WGS sequence"/>
</dbReference>
<comment type="caution">
    <text evidence="3">The sequence shown here is derived from an EMBL/GenBank/DDBJ whole genome shotgun (WGS) entry which is preliminary data.</text>
</comment>
<feature type="region of interest" description="Disordered" evidence="1">
    <location>
        <begin position="585"/>
        <end position="620"/>
    </location>
</feature>
<feature type="region of interest" description="Disordered" evidence="1">
    <location>
        <begin position="192"/>
        <end position="213"/>
    </location>
</feature>
<keyword evidence="2" id="KW-0812">Transmembrane</keyword>
<proteinExistence type="predicted"/>
<name>A0A7J6XKU1_TRYCR</name>
<dbReference type="AlphaFoldDB" id="A0A7J6XKU1"/>
<feature type="compositionally biased region" description="Polar residues" evidence="1">
    <location>
        <begin position="198"/>
        <end position="211"/>
    </location>
</feature>
<feature type="transmembrane region" description="Helical" evidence="2">
    <location>
        <begin position="41"/>
        <end position="61"/>
    </location>
</feature>
<keyword evidence="2" id="KW-1133">Transmembrane helix</keyword>
<feature type="compositionally biased region" description="Basic residues" evidence="1">
    <location>
        <begin position="609"/>
        <end position="620"/>
    </location>
</feature>
<dbReference type="VEuPathDB" id="TriTrypDB:ECC02_012187"/>
<dbReference type="EMBL" id="JABDHM010000363">
    <property type="protein sequence ID" value="KAF5215144.1"/>
    <property type="molecule type" value="Genomic_DNA"/>
</dbReference>
<reference evidence="3 4" key="1">
    <citation type="journal article" date="2019" name="Genome Biol. Evol.">
        <title>Nanopore Sequencing Significantly Improves Genome Assembly of the Protozoan Parasite Trypanosoma cruzi.</title>
        <authorList>
            <person name="Diaz-Viraque F."/>
            <person name="Pita S."/>
            <person name="Greif G."/>
            <person name="de Souza R.C.M."/>
            <person name="Iraola G."/>
            <person name="Robello C."/>
        </authorList>
    </citation>
    <scope>NUCLEOTIDE SEQUENCE [LARGE SCALE GENOMIC DNA]</scope>
    <source>
        <strain evidence="3 4">Berenice</strain>
    </source>
</reference>
<evidence type="ECO:0000313" key="4">
    <source>
        <dbReference type="Proteomes" id="UP000583944"/>
    </source>
</evidence>
<evidence type="ECO:0000256" key="1">
    <source>
        <dbReference type="SAM" id="MobiDB-lite"/>
    </source>
</evidence>
<evidence type="ECO:0000256" key="2">
    <source>
        <dbReference type="SAM" id="Phobius"/>
    </source>
</evidence>
<accession>A0A7J6XKU1</accession>
<organism evidence="3 4">
    <name type="scientific">Trypanosoma cruzi</name>
    <dbReference type="NCBI Taxonomy" id="5693"/>
    <lineage>
        <taxon>Eukaryota</taxon>
        <taxon>Discoba</taxon>
        <taxon>Euglenozoa</taxon>
        <taxon>Kinetoplastea</taxon>
        <taxon>Metakinetoplastina</taxon>
        <taxon>Trypanosomatida</taxon>
        <taxon>Trypanosomatidae</taxon>
        <taxon>Trypanosoma</taxon>
        <taxon>Schizotrypanum</taxon>
    </lineage>
</organism>